<keyword evidence="1" id="KW-0472">Membrane</keyword>
<keyword evidence="1" id="KW-0812">Transmembrane</keyword>
<dbReference type="EMBL" id="MU070669">
    <property type="protein sequence ID" value="KAF5826881.1"/>
    <property type="molecule type" value="Genomic_DNA"/>
</dbReference>
<organism evidence="2 3">
    <name type="scientific">Dunaliella salina</name>
    <name type="common">Green alga</name>
    <name type="synonym">Protococcus salinus</name>
    <dbReference type="NCBI Taxonomy" id="3046"/>
    <lineage>
        <taxon>Eukaryota</taxon>
        <taxon>Viridiplantae</taxon>
        <taxon>Chlorophyta</taxon>
        <taxon>core chlorophytes</taxon>
        <taxon>Chlorophyceae</taxon>
        <taxon>CS clade</taxon>
        <taxon>Chlamydomonadales</taxon>
        <taxon>Dunaliellaceae</taxon>
        <taxon>Dunaliella</taxon>
    </lineage>
</organism>
<evidence type="ECO:0000313" key="2">
    <source>
        <dbReference type="EMBL" id="KAF5826881.1"/>
    </source>
</evidence>
<evidence type="ECO:0000256" key="1">
    <source>
        <dbReference type="SAM" id="Phobius"/>
    </source>
</evidence>
<dbReference type="Proteomes" id="UP000815325">
    <property type="component" value="Unassembled WGS sequence"/>
</dbReference>
<keyword evidence="3" id="KW-1185">Reference proteome</keyword>
<sequence>MYGTNTSLDPLLKNLQQGRFGPVLFVVAGNQELVKSGRAQYIANRFGYLDYPQKNVSCASGFSGMKATQVNRGSIFSLDEVWILYGVSLYCDGNWTEYVRVDPFNDHAAAPNPIEASTTSAYPICPQNEYAGVKTLEFLYGTEYIGGGISRDTLHIFYPLIRMECLVVIDVETLQGPTGERLIQIKLSKPRNLKLFNQELAPKVGMSGLIDQTMALSAVKAWSTGLPSKACKTTVKQNSLYSRVTDFFNFFIIVIGFVIIHTLAWKNTIYRTNRIVPGELSQYSVRSDALCESESQNDPPGCTTASCPGDFQVITGIQYAEIAAGNALVTSIE</sequence>
<name>A0ABQ7FWY7_DUNSA</name>
<evidence type="ECO:0000313" key="3">
    <source>
        <dbReference type="Proteomes" id="UP000815325"/>
    </source>
</evidence>
<keyword evidence="1" id="KW-1133">Transmembrane helix</keyword>
<gene>
    <name evidence="2" type="ORF">DUNSADRAFT_1827</name>
</gene>
<accession>A0ABQ7FWY7</accession>
<protein>
    <submittedName>
        <fullName evidence="2">Uncharacterized protein</fullName>
    </submittedName>
</protein>
<proteinExistence type="predicted"/>
<feature type="transmembrane region" description="Helical" evidence="1">
    <location>
        <begin position="247"/>
        <end position="265"/>
    </location>
</feature>
<comment type="caution">
    <text evidence="2">The sequence shown here is derived from an EMBL/GenBank/DDBJ whole genome shotgun (WGS) entry which is preliminary data.</text>
</comment>
<reference evidence="2" key="1">
    <citation type="submission" date="2017-08" db="EMBL/GenBank/DDBJ databases">
        <authorList>
            <person name="Polle J.E."/>
            <person name="Barry K."/>
            <person name="Cushman J."/>
            <person name="Schmutz J."/>
            <person name="Tran D."/>
            <person name="Hathwaick L.T."/>
            <person name="Yim W.C."/>
            <person name="Jenkins J."/>
            <person name="Mckie-Krisberg Z.M."/>
            <person name="Prochnik S."/>
            <person name="Lindquist E."/>
            <person name="Dockter R.B."/>
            <person name="Adam C."/>
            <person name="Molina H."/>
            <person name="Bunkerborg J."/>
            <person name="Jin E."/>
            <person name="Buchheim M."/>
            <person name="Magnuson J."/>
        </authorList>
    </citation>
    <scope>NUCLEOTIDE SEQUENCE</scope>
    <source>
        <strain evidence="2">CCAP 19/18</strain>
    </source>
</reference>